<organism evidence="1 2">
    <name type="scientific">Candidatus Colimorpha enterica</name>
    <dbReference type="NCBI Taxonomy" id="3083063"/>
    <lineage>
        <taxon>Bacteria</taxon>
        <taxon>Pseudomonadati</taxon>
        <taxon>Bacteroidota</taxon>
        <taxon>Bacteroidia</taxon>
        <taxon>Bacteroidales</taxon>
        <taxon>Candidatus Colimorpha</taxon>
    </lineage>
</organism>
<accession>R6U650</accession>
<dbReference type="Pfam" id="PF14386">
    <property type="entry name" value="DUF4417"/>
    <property type="match status" value="1"/>
</dbReference>
<reference evidence="1" key="1">
    <citation type="submission" date="2012-11" db="EMBL/GenBank/DDBJ databases">
        <title>Dependencies among metagenomic species, viruses, plasmids and units of genetic variation.</title>
        <authorList>
            <person name="Nielsen H.B."/>
            <person name="Almeida M."/>
            <person name="Juncker A.S."/>
            <person name="Rasmussen S."/>
            <person name="Li J."/>
            <person name="Sunagawa S."/>
            <person name="Plichta D."/>
            <person name="Gautier L."/>
            <person name="Le Chatelier E."/>
            <person name="Peletier E."/>
            <person name="Bonde I."/>
            <person name="Nielsen T."/>
            <person name="Manichanh C."/>
            <person name="Arumugam M."/>
            <person name="Batto J."/>
            <person name="Santos M.B.Q.D."/>
            <person name="Blom N."/>
            <person name="Borruel N."/>
            <person name="Burgdorf K.S."/>
            <person name="Boumezbeur F."/>
            <person name="Casellas F."/>
            <person name="Dore J."/>
            <person name="Guarner F."/>
            <person name="Hansen T."/>
            <person name="Hildebrand F."/>
            <person name="Kaas R.S."/>
            <person name="Kennedy S."/>
            <person name="Kristiansen K."/>
            <person name="Kultima J.R."/>
            <person name="Leonard P."/>
            <person name="Levenez F."/>
            <person name="Lund O."/>
            <person name="Moumen B."/>
            <person name="Le Paslier D."/>
            <person name="Pons N."/>
            <person name="Pedersen O."/>
            <person name="Prifti E."/>
            <person name="Qin J."/>
            <person name="Raes J."/>
            <person name="Tap J."/>
            <person name="Tims S."/>
            <person name="Ussery D.W."/>
            <person name="Yamada T."/>
            <person name="MetaHit consortium"/>
            <person name="Renault P."/>
            <person name="Sicheritz-Ponten T."/>
            <person name="Bork P."/>
            <person name="Wang J."/>
            <person name="Brunak S."/>
            <person name="Ehrlich S.D."/>
        </authorList>
    </citation>
    <scope>NUCLEOTIDE SEQUENCE [LARGE SCALE GENOMIC DNA]</scope>
</reference>
<name>R6U650_9BACT</name>
<protein>
    <recommendedName>
        <fullName evidence="3">DUF4417 domain-containing protein</fullName>
    </recommendedName>
</protein>
<dbReference type="InterPro" id="IPR025530">
    <property type="entry name" value="DUF4417"/>
</dbReference>
<dbReference type="Proteomes" id="UP000017938">
    <property type="component" value="Unassembled WGS sequence"/>
</dbReference>
<evidence type="ECO:0008006" key="3">
    <source>
        <dbReference type="Google" id="ProtNLM"/>
    </source>
</evidence>
<dbReference type="EMBL" id="CBFW010000438">
    <property type="protein sequence ID" value="CDC77519.1"/>
    <property type="molecule type" value="Genomic_DNA"/>
</dbReference>
<comment type="caution">
    <text evidence="1">The sequence shown here is derived from an EMBL/GenBank/DDBJ whole genome shotgun (WGS) entry which is preliminary data.</text>
</comment>
<proteinExistence type="predicted"/>
<sequence>MQSSEFRTNPRFLRNEFVPKGRYGFAEVQKQNLDLSNIHLLACTDTKSKETDHYKSYGVHFFVDDYRFDGIYNNPERTIARYSQYAFLLSPDFSLYQEMPLWRQIESVSKNRWVAAYWQSQGLVVIPTISWSAARSYEFCFEAVEKNSIVAIGMIGCKHSKHSFLRGYEAMMSKIEPSTVICFGTPFKEMTGNIVAVDYVSSRKKVR</sequence>
<dbReference type="AlphaFoldDB" id="R6U650"/>
<dbReference type="STRING" id="1263015.BN580_00466"/>
<evidence type="ECO:0000313" key="2">
    <source>
        <dbReference type="Proteomes" id="UP000017938"/>
    </source>
</evidence>
<evidence type="ECO:0000313" key="1">
    <source>
        <dbReference type="EMBL" id="CDC77519.1"/>
    </source>
</evidence>
<gene>
    <name evidence="1" type="ORF">BN580_00466</name>
</gene>